<dbReference type="Pfam" id="PF00313">
    <property type="entry name" value="CSD"/>
    <property type="match status" value="1"/>
</dbReference>
<organism evidence="8 9">
    <name type="scientific">Pedobacter frigidisoli</name>
    <dbReference type="NCBI Taxonomy" id="2530455"/>
    <lineage>
        <taxon>Bacteria</taxon>
        <taxon>Pseudomonadati</taxon>
        <taxon>Bacteroidota</taxon>
        <taxon>Sphingobacteriia</taxon>
        <taxon>Sphingobacteriales</taxon>
        <taxon>Sphingobacteriaceae</taxon>
        <taxon>Pedobacter</taxon>
    </lineage>
</organism>
<keyword evidence="5" id="KW-0010">Activator</keyword>
<dbReference type="SMART" id="SM00357">
    <property type="entry name" value="CSP"/>
    <property type="match status" value="1"/>
</dbReference>
<dbReference type="PANTHER" id="PTHR46565:SF10">
    <property type="entry name" value="GLYCINE-RICH PROTEIN 2"/>
    <property type="match status" value="1"/>
</dbReference>
<dbReference type="GO" id="GO:0005829">
    <property type="term" value="C:cytosol"/>
    <property type="evidence" value="ECO:0007669"/>
    <property type="project" value="UniProtKB-ARBA"/>
</dbReference>
<dbReference type="InterPro" id="IPR011129">
    <property type="entry name" value="CSD"/>
</dbReference>
<comment type="caution">
    <text evidence="8">The sequence shown here is derived from an EMBL/GenBank/DDBJ whole genome shotgun (WGS) entry which is preliminary data.</text>
</comment>
<evidence type="ECO:0000313" key="9">
    <source>
        <dbReference type="Proteomes" id="UP000291485"/>
    </source>
</evidence>
<feature type="domain" description="CSD" evidence="7">
    <location>
        <begin position="1"/>
        <end position="65"/>
    </location>
</feature>
<dbReference type="InterPro" id="IPR012340">
    <property type="entry name" value="NA-bd_OB-fold"/>
</dbReference>
<keyword evidence="2" id="KW-0963">Cytoplasm</keyword>
<dbReference type="PIRSF" id="PIRSF002599">
    <property type="entry name" value="Cold_shock_A"/>
    <property type="match status" value="1"/>
</dbReference>
<dbReference type="InterPro" id="IPR012156">
    <property type="entry name" value="Cold_shock_CspA"/>
</dbReference>
<comment type="subcellular location">
    <subcellularLocation>
        <location evidence="1">Cytoplasm</location>
    </subcellularLocation>
</comment>
<dbReference type="Gene3D" id="2.40.50.140">
    <property type="entry name" value="Nucleic acid-binding proteins"/>
    <property type="match status" value="1"/>
</dbReference>
<dbReference type="OrthoDB" id="1493235at2"/>
<name>A0A4R0P4B2_9SPHI</name>
<dbReference type="SUPFAM" id="SSF50249">
    <property type="entry name" value="Nucleic acid-binding proteins"/>
    <property type="match status" value="1"/>
</dbReference>
<keyword evidence="4" id="KW-0238">DNA-binding</keyword>
<dbReference type="RefSeq" id="WP_131557905.1">
    <property type="nucleotide sequence ID" value="NZ_SJSN01000006.1"/>
</dbReference>
<gene>
    <name evidence="8" type="ORF">EZ449_09115</name>
</gene>
<dbReference type="InterPro" id="IPR002059">
    <property type="entry name" value="CSP_DNA-bd"/>
</dbReference>
<evidence type="ECO:0000256" key="2">
    <source>
        <dbReference type="ARBA" id="ARBA00022490"/>
    </source>
</evidence>
<dbReference type="AlphaFoldDB" id="A0A4R0P4B2"/>
<accession>A0A4R0P4B2</accession>
<evidence type="ECO:0000256" key="4">
    <source>
        <dbReference type="ARBA" id="ARBA00023125"/>
    </source>
</evidence>
<dbReference type="CDD" id="cd04458">
    <property type="entry name" value="CSP_CDS"/>
    <property type="match status" value="1"/>
</dbReference>
<dbReference type="PROSITE" id="PS51857">
    <property type="entry name" value="CSD_2"/>
    <property type="match status" value="1"/>
</dbReference>
<evidence type="ECO:0000256" key="6">
    <source>
        <dbReference type="ARBA" id="ARBA00023163"/>
    </source>
</evidence>
<protein>
    <submittedName>
        <fullName evidence="8">Cold-shock protein</fullName>
    </submittedName>
</protein>
<evidence type="ECO:0000259" key="7">
    <source>
        <dbReference type="PROSITE" id="PS51857"/>
    </source>
</evidence>
<dbReference type="PANTHER" id="PTHR46565">
    <property type="entry name" value="COLD SHOCK DOMAIN PROTEIN 2"/>
    <property type="match status" value="1"/>
</dbReference>
<keyword evidence="6" id="KW-0804">Transcription</keyword>
<evidence type="ECO:0000256" key="1">
    <source>
        <dbReference type="ARBA" id="ARBA00004496"/>
    </source>
</evidence>
<dbReference type="GO" id="GO:0003677">
    <property type="term" value="F:DNA binding"/>
    <property type="evidence" value="ECO:0007669"/>
    <property type="project" value="UniProtKB-KW"/>
</dbReference>
<keyword evidence="9" id="KW-1185">Reference proteome</keyword>
<dbReference type="Proteomes" id="UP000291485">
    <property type="component" value="Unassembled WGS sequence"/>
</dbReference>
<evidence type="ECO:0000313" key="8">
    <source>
        <dbReference type="EMBL" id="TCD10497.1"/>
    </source>
</evidence>
<proteinExistence type="predicted"/>
<dbReference type="EMBL" id="SJSN01000006">
    <property type="protein sequence ID" value="TCD10497.1"/>
    <property type="molecule type" value="Genomic_DNA"/>
</dbReference>
<evidence type="ECO:0000256" key="5">
    <source>
        <dbReference type="ARBA" id="ARBA00023159"/>
    </source>
</evidence>
<sequence length="67" mass="7464">MPKGIVKWYNSNRGFGFICPDDGSEVLFADCENVIGSNKELEEGIMVDYEVEVNSRGKQALDIHKGN</sequence>
<dbReference type="PRINTS" id="PR00050">
    <property type="entry name" value="COLDSHOCK"/>
</dbReference>
<reference evidence="8 9" key="1">
    <citation type="submission" date="2019-02" db="EMBL/GenBank/DDBJ databases">
        <title>Pedobacter sp. RP-3-11 sp. nov., isolated from Arctic soil.</title>
        <authorList>
            <person name="Dahal R.H."/>
        </authorList>
    </citation>
    <scope>NUCLEOTIDE SEQUENCE [LARGE SCALE GENOMIC DNA]</scope>
    <source>
        <strain evidence="8 9">RP-3-11</strain>
    </source>
</reference>
<keyword evidence="3" id="KW-0805">Transcription regulation</keyword>
<evidence type="ECO:0000256" key="3">
    <source>
        <dbReference type="ARBA" id="ARBA00023015"/>
    </source>
</evidence>